<dbReference type="EMBL" id="CAJVQC010009017">
    <property type="protein sequence ID" value="CAG8599397.1"/>
    <property type="molecule type" value="Genomic_DNA"/>
</dbReference>
<accession>A0ACA9ML10</accession>
<keyword evidence="2" id="KW-1185">Reference proteome</keyword>
<organism evidence="1 2">
    <name type="scientific">Racocetra persica</name>
    <dbReference type="NCBI Taxonomy" id="160502"/>
    <lineage>
        <taxon>Eukaryota</taxon>
        <taxon>Fungi</taxon>
        <taxon>Fungi incertae sedis</taxon>
        <taxon>Mucoromycota</taxon>
        <taxon>Glomeromycotina</taxon>
        <taxon>Glomeromycetes</taxon>
        <taxon>Diversisporales</taxon>
        <taxon>Gigasporaceae</taxon>
        <taxon>Racocetra</taxon>
    </lineage>
</organism>
<gene>
    <name evidence="1" type="ORF">RPERSI_LOCUS5856</name>
</gene>
<dbReference type="Proteomes" id="UP000789920">
    <property type="component" value="Unassembled WGS sequence"/>
</dbReference>
<evidence type="ECO:0000313" key="1">
    <source>
        <dbReference type="EMBL" id="CAG8599397.1"/>
    </source>
</evidence>
<proteinExistence type="predicted"/>
<evidence type="ECO:0000313" key="2">
    <source>
        <dbReference type="Proteomes" id="UP000789920"/>
    </source>
</evidence>
<comment type="caution">
    <text evidence="1">The sequence shown here is derived from an EMBL/GenBank/DDBJ whole genome shotgun (WGS) entry which is preliminary data.</text>
</comment>
<reference evidence="1" key="1">
    <citation type="submission" date="2021-06" db="EMBL/GenBank/DDBJ databases">
        <authorList>
            <person name="Kallberg Y."/>
            <person name="Tangrot J."/>
            <person name="Rosling A."/>
        </authorList>
    </citation>
    <scope>NUCLEOTIDE SEQUENCE</scope>
    <source>
        <strain evidence="1">MA461A</strain>
    </source>
</reference>
<sequence>MSTTNKIDAQLISDSIASKKDNEELVITYGLNDKIVVEGKLDLSPFTKLKKLILGPGIFSILDTDTVKGLPIQELSIDRPLNKERYFNLQNFPNLVNLHIFGYIPLDNLDLTNNIKLEKIELHGETAKKLDLNIFFHLTNLKKLELEYINGSYKALANCQQLEYLKIEGGYHFAIPKEGLEYLDLDRLKYLYLGRQYLPCQELKSSYSRTGVFESGDALGKMLEPYDWDGVARQNKESSDKDQPNTQ</sequence>
<protein>
    <submittedName>
        <fullName evidence="1">6041_t:CDS:1</fullName>
    </submittedName>
</protein>
<name>A0ACA9ML10_9GLOM</name>